<name>A0ACB6R6Z1_9PLEO</name>
<dbReference type="Proteomes" id="UP000799755">
    <property type="component" value="Unassembled WGS sequence"/>
</dbReference>
<evidence type="ECO:0000313" key="1">
    <source>
        <dbReference type="EMBL" id="KAF2474926.1"/>
    </source>
</evidence>
<proteinExistence type="predicted"/>
<keyword evidence="2" id="KW-1185">Reference proteome</keyword>
<reference evidence="1" key="1">
    <citation type="journal article" date="2020" name="Stud. Mycol.">
        <title>101 Dothideomycetes genomes: a test case for predicting lifestyles and emergence of pathogens.</title>
        <authorList>
            <person name="Haridas S."/>
            <person name="Albert R."/>
            <person name="Binder M."/>
            <person name="Bloem J."/>
            <person name="Labutti K."/>
            <person name="Salamov A."/>
            <person name="Andreopoulos B."/>
            <person name="Baker S."/>
            <person name="Barry K."/>
            <person name="Bills G."/>
            <person name="Bluhm B."/>
            <person name="Cannon C."/>
            <person name="Castanera R."/>
            <person name="Culley D."/>
            <person name="Daum C."/>
            <person name="Ezra D."/>
            <person name="Gonzalez J."/>
            <person name="Henrissat B."/>
            <person name="Kuo A."/>
            <person name="Liang C."/>
            <person name="Lipzen A."/>
            <person name="Lutzoni F."/>
            <person name="Magnuson J."/>
            <person name="Mondo S."/>
            <person name="Nolan M."/>
            <person name="Ohm R."/>
            <person name="Pangilinan J."/>
            <person name="Park H.-J."/>
            <person name="Ramirez L."/>
            <person name="Alfaro M."/>
            <person name="Sun H."/>
            <person name="Tritt A."/>
            <person name="Yoshinaga Y."/>
            <person name="Zwiers L.-H."/>
            <person name="Turgeon B."/>
            <person name="Goodwin S."/>
            <person name="Spatafora J."/>
            <person name="Crous P."/>
            <person name="Grigoriev I."/>
        </authorList>
    </citation>
    <scope>NUCLEOTIDE SEQUENCE</scope>
    <source>
        <strain evidence="1">ATCC 200398</strain>
    </source>
</reference>
<sequence>MWCVGHVPFTPVNRDPFIPSSSEGNMLWTCENTDICTLHPHARLQTPAEQFTFWAVYGPTIGSIDREKRKIHRRLINAAFNLAINPSVWDKKILGRCNGMFLNRYPQWSDKNDTALVPDFHKLDFKRALLLAVMQSGILFMTLKVVLRNAPLKCFGRRTVHSRNERVLVGRERQFVVDK</sequence>
<evidence type="ECO:0000313" key="2">
    <source>
        <dbReference type="Proteomes" id="UP000799755"/>
    </source>
</evidence>
<protein>
    <submittedName>
        <fullName evidence="1">Uncharacterized protein</fullName>
    </submittedName>
</protein>
<accession>A0ACB6R6Z1</accession>
<comment type="caution">
    <text evidence="1">The sequence shown here is derived from an EMBL/GenBank/DDBJ whole genome shotgun (WGS) entry which is preliminary data.</text>
</comment>
<dbReference type="EMBL" id="MU003497">
    <property type="protein sequence ID" value="KAF2474926.1"/>
    <property type="molecule type" value="Genomic_DNA"/>
</dbReference>
<gene>
    <name evidence="1" type="ORF">BDR25DRAFT_311323</name>
</gene>
<organism evidence="1 2">
    <name type="scientific">Lindgomyces ingoldianus</name>
    <dbReference type="NCBI Taxonomy" id="673940"/>
    <lineage>
        <taxon>Eukaryota</taxon>
        <taxon>Fungi</taxon>
        <taxon>Dikarya</taxon>
        <taxon>Ascomycota</taxon>
        <taxon>Pezizomycotina</taxon>
        <taxon>Dothideomycetes</taxon>
        <taxon>Pleosporomycetidae</taxon>
        <taxon>Pleosporales</taxon>
        <taxon>Lindgomycetaceae</taxon>
        <taxon>Lindgomyces</taxon>
    </lineage>
</organism>